<reference evidence="1" key="1">
    <citation type="submission" date="2021-02" db="EMBL/GenBank/DDBJ databases">
        <authorList>
            <person name="Nowell W R."/>
        </authorList>
    </citation>
    <scope>NUCLEOTIDE SEQUENCE</scope>
</reference>
<dbReference type="EMBL" id="CAJOAZ010000793">
    <property type="protein sequence ID" value="CAF3714320.1"/>
    <property type="molecule type" value="Genomic_DNA"/>
</dbReference>
<evidence type="ECO:0000313" key="1">
    <source>
        <dbReference type="EMBL" id="CAF3714320.1"/>
    </source>
</evidence>
<gene>
    <name evidence="1" type="ORF">OXD698_LOCUS13187</name>
</gene>
<protein>
    <submittedName>
        <fullName evidence="1">Uncharacterized protein</fullName>
    </submittedName>
</protein>
<proteinExistence type="predicted"/>
<comment type="caution">
    <text evidence="1">The sequence shown here is derived from an EMBL/GenBank/DDBJ whole genome shotgun (WGS) entry which is preliminary data.</text>
</comment>
<evidence type="ECO:0000313" key="2">
    <source>
        <dbReference type="Proteomes" id="UP000663844"/>
    </source>
</evidence>
<accession>A0A818VQ30</accession>
<dbReference type="Proteomes" id="UP000663844">
    <property type="component" value="Unassembled WGS sequence"/>
</dbReference>
<dbReference type="AlphaFoldDB" id="A0A818VQ30"/>
<organism evidence="1 2">
    <name type="scientific">Adineta steineri</name>
    <dbReference type="NCBI Taxonomy" id="433720"/>
    <lineage>
        <taxon>Eukaryota</taxon>
        <taxon>Metazoa</taxon>
        <taxon>Spiralia</taxon>
        <taxon>Gnathifera</taxon>
        <taxon>Rotifera</taxon>
        <taxon>Eurotatoria</taxon>
        <taxon>Bdelloidea</taxon>
        <taxon>Adinetida</taxon>
        <taxon>Adinetidae</taxon>
        <taxon>Adineta</taxon>
    </lineage>
</organism>
<name>A0A818VQ30_9BILA</name>
<sequence length="301" mass="34411">MPHYLSNIKLLRLKLKFGYGLAPVAFNKHALQLLDMSVNLTNIKYLDINHLVHIESPLILLQILKQTPNLSLIVITRQSLISSLTDDELCTYFNRPIKKLLIIAREDLSSIDSNDLMFILGNLSKLSYIKIKYSIYLDLSVEDLNEKLQELVDSTNKAHFYSKTIIQMSSAVLRGTINLVSSVYPLNTSPSFDYGETLCIYVEDRSQVPKTEYAQKYPRYNGSIMLGRKAIKLTQDTKFPLEFQCEYDPTKASNNRFDKLCKEGFITVGAEIIDGRGDMTIYWVVGPDPKFEQNTKLTLFN</sequence>